<evidence type="ECO:0000313" key="3">
    <source>
        <dbReference type="EMBL" id="KAK8880613.1"/>
    </source>
</evidence>
<gene>
    <name evidence="3" type="ORF">M9Y10_003295</name>
</gene>
<feature type="domain" description="Protein kinase" evidence="2">
    <location>
        <begin position="190"/>
        <end position="248"/>
    </location>
</feature>
<name>A0ABR2JPB5_9EUKA</name>
<dbReference type="EMBL" id="JAPFFF010000010">
    <property type="protein sequence ID" value="KAK8880613.1"/>
    <property type="molecule type" value="Genomic_DNA"/>
</dbReference>
<proteinExistence type="predicted"/>
<organism evidence="3 4">
    <name type="scientific">Tritrichomonas musculus</name>
    <dbReference type="NCBI Taxonomy" id="1915356"/>
    <lineage>
        <taxon>Eukaryota</taxon>
        <taxon>Metamonada</taxon>
        <taxon>Parabasalia</taxon>
        <taxon>Tritrichomonadida</taxon>
        <taxon>Tritrichomonadidae</taxon>
        <taxon>Tritrichomonas</taxon>
    </lineage>
</organism>
<dbReference type="PROSITE" id="PS00107">
    <property type="entry name" value="PROTEIN_KINASE_ATP"/>
    <property type="match status" value="1"/>
</dbReference>
<reference evidence="3 4" key="1">
    <citation type="submission" date="2024-04" db="EMBL/GenBank/DDBJ databases">
        <title>Tritrichomonas musculus Genome.</title>
        <authorList>
            <person name="Alves-Ferreira E."/>
            <person name="Grigg M."/>
            <person name="Lorenzi H."/>
            <person name="Galac M."/>
        </authorList>
    </citation>
    <scope>NUCLEOTIDE SEQUENCE [LARGE SCALE GENOMIC DNA]</scope>
    <source>
        <strain evidence="3 4">EAF2021</strain>
    </source>
</reference>
<evidence type="ECO:0000259" key="2">
    <source>
        <dbReference type="PROSITE" id="PS50011"/>
    </source>
</evidence>
<protein>
    <recommendedName>
        <fullName evidence="2">Protein kinase domain-containing protein</fullName>
    </recommendedName>
</protein>
<dbReference type="PROSITE" id="PS50011">
    <property type="entry name" value="PROTEIN_KINASE_DOM"/>
    <property type="match status" value="1"/>
</dbReference>
<dbReference type="Gene3D" id="3.30.200.20">
    <property type="entry name" value="Phosphorylase Kinase, domain 1"/>
    <property type="match status" value="1"/>
</dbReference>
<dbReference type="InterPro" id="IPR011009">
    <property type="entry name" value="Kinase-like_dom_sf"/>
</dbReference>
<accession>A0ABR2JPB5</accession>
<keyword evidence="4" id="KW-1185">Reference proteome</keyword>
<keyword evidence="1" id="KW-0067">ATP-binding</keyword>
<dbReference type="Proteomes" id="UP001470230">
    <property type="component" value="Unassembled WGS sequence"/>
</dbReference>
<dbReference type="InterPro" id="IPR017441">
    <property type="entry name" value="Protein_kinase_ATP_BS"/>
</dbReference>
<feature type="binding site" evidence="1">
    <location>
        <position position="219"/>
    </location>
    <ligand>
        <name>ATP</name>
        <dbReference type="ChEBI" id="CHEBI:30616"/>
    </ligand>
</feature>
<keyword evidence="1" id="KW-0547">Nucleotide-binding</keyword>
<dbReference type="SUPFAM" id="SSF56112">
    <property type="entry name" value="Protein kinase-like (PK-like)"/>
    <property type="match status" value="1"/>
</dbReference>
<evidence type="ECO:0000256" key="1">
    <source>
        <dbReference type="PROSITE-ProRule" id="PRU10141"/>
    </source>
</evidence>
<sequence length="248" mass="29842">MQQSIHNFQNILKKNNIYISNGYLKEILYKFDFIFYPDILKTEKKVKQYENNSKIIIVDEYIENDIKYYIVCFDYKLIILPEEDKTEDLLLPSIFTRFEEDDIYFIPNYDIQTETDTEDKFFFNEIRKFSAKFIISNKNMQHFWSIVVDCLSGFLIKKGYQNSRNRHDKYLNDKFIEHEEKSSNFVNKSYIELRNIGQGSGGIVVLIYYIPKEEVFALKIPYTDSYLIERERSNYLSIRHPFIVPYIG</sequence>
<evidence type="ECO:0000313" key="4">
    <source>
        <dbReference type="Proteomes" id="UP001470230"/>
    </source>
</evidence>
<dbReference type="InterPro" id="IPR000719">
    <property type="entry name" value="Prot_kinase_dom"/>
</dbReference>
<comment type="caution">
    <text evidence="3">The sequence shown here is derived from an EMBL/GenBank/DDBJ whole genome shotgun (WGS) entry which is preliminary data.</text>
</comment>